<dbReference type="GO" id="GO:0005886">
    <property type="term" value="C:plasma membrane"/>
    <property type="evidence" value="ECO:0007669"/>
    <property type="project" value="UniProtKB-SubCell"/>
</dbReference>
<dbReference type="GO" id="GO:0051073">
    <property type="term" value="F:adenosylcobinamide-GDP ribazoletransferase activity"/>
    <property type="evidence" value="ECO:0007669"/>
    <property type="project" value="UniProtKB-UniRule"/>
</dbReference>
<evidence type="ECO:0000256" key="14">
    <source>
        <dbReference type="ARBA" id="ARBA00025228"/>
    </source>
</evidence>
<feature type="transmembrane region" description="Helical" evidence="19">
    <location>
        <begin position="198"/>
        <end position="217"/>
    </location>
</feature>
<dbReference type="PANTHER" id="PTHR34148">
    <property type="entry name" value="ADENOSYLCOBINAMIDE-GDP RIBAZOLETRANSFERASE"/>
    <property type="match status" value="1"/>
</dbReference>
<protein>
    <recommendedName>
        <fullName evidence="6 19">Adenosylcobinamide-GDP ribazoletransferase</fullName>
        <ecNumber evidence="5 19">2.7.8.26</ecNumber>
    </recommendedName>
    <alternativeName>
        <fullName evidence="16 19">Cobalamin synthase</fullName>
    </alternativeName>
    <alternativeName>
        <fullName evidence="15 19">Cobalamin-5'-phosphate synthase</fullName>
    </alternativeName>
</protein>
<sequence length="245" mass="24530">MTMSRAWHDLLSALGLLSRLPLPAHSGRGAEAAWAYPLAGAVLGALAGLTGMIALGIGLGAEAAAVITLGVSVMLTGALHEDGLADCADGLWGSHLRERRLEIMKDSRTGAYGVIALVLGLLARWIGLSALLAGDHAWLAIVGIAAVSRGTMPALMATLPHARSTGLSHAIGKAPPICAALAALIGGCIAVLCLGVSGIIAIFIAALAALIIARIAIAKIGGQTGDVLGATQQISEIALLLALTA</sequence>
<dbReference type="GO" id="GO:0009236">
    <property type="term" value="P:cobalamin biosynthetic process"/>
    <property type="evidence" value="ECO:0007669"/>
    <property type="project" value="UniProtKB-UniRule"/>
</dbReference>
<comment type="catalytic activity">
    <reaction evidence="17 19">
        <text>alpha-ribazole + adenosylcob(III)inamide-GDP = adenosylcob(III)alamin + GMP + H(+)</text>
        <dbReference type="Rhea" id="RHEA:16049"/>
        <dbReference type="ChEBI" id="CHEBI:10329"/>
        <dbReference type="ChEBI" id="CHEBI:15378"/>
        <dbReference type="ChEBI" id="CHEBI:18408"/>
        <dbReference type="ChEBI" id="CHEBI:58115"/>
        <dbReference type="ChEBI" id="CHEBI:60487"/>
        <dbReference type="EC" id="2.7.8.26"/>
    </reaction>
</comment>
<comment type="catalytic activity">
    <reaction evidence="18 19">
        <text>alpha-ribazole 5'-phosphate + adenosylcob(III)inamide-GDP = adenosylcob(III)alamin 5'-phosphate + GMP + H(+)</text>
        <dbReference type="Rhea" id="RHEA:23560"/>
        <dbReference type="ChEBI" id="CHEBI:15378"/>
        <dbReference type="ChEBI" id="CHEBI:57918"/>
        <dbReference type="ChEBI" id="CHEBI:58115"/>
        <dbReference type="ChEBI" id="CHEBI:60487"/>
        <dbReference type="ChEBI" id="CHEBI:60493"/>
        <dbReference type="EC" id="2.7.8.26"/>
    </reaction>
</comment>
<feature type="transmembrane region" description="Helical" evidence="19">
    <location>
        <begin position="138"/>
        <end position="159"/>
    </location>
</feature>
<evidence type="ECO:0000256" key="2">
    <source>
        <dbReference type="ARBA" id="ARBA00004651"/>
    </source>
</evidence>
<dbReference type="OrthoDB" id="9794626at2"/>
<dbReference type="EMBL" id="QWJJ01000012">
    <property type="protein sequence ID" value="RII38076.1"/>
    <property type="molecule type" value="Genomic_DNA"/>
</dbReference>
<evidence type="ECO:0000256" key="17">
    <source>
        <dbReference type="ARBA" id="ARBA00048623"/>
    </source>
</evidence>
<evidence type="ECO:0000313" key="20">
    <source>
        <dbReference type="EMBL" id="RII38076.1"/>
    </source>
</evidence>
<gene>
    <name evidence="19 20" type="primary">cobS</name>
    <name evidence="20" type="ORF">DL237_14140</name>
</gene>
<keyword evidence="12 19" id="KW-1133">Transmembrane helix</keyword>
<dbReference type="HAMAP" id="MF_00719">
    <property type="entry name" value="CobS"/>
    <property type="match status" value="1"/>
</dbReference>
<dbReference type="Pfam" id="PF02654">
    <property type="entry name" value="CobS"/>
    <property type="match status" value="1"/>
</dbReference>
<keyword evidence="13 19" id="KW-0472">Membrane</keyword>
<evidence type="ECO:0000256" key="8">
    <source>
        <dbReference type="ARBA" id="ARBA00022573"/>
    </source>
</evidence>
<dbReference type="Proteomes" id="UP000265848">
    <property type="component" value="Unassembled WGS sequence"/>
</dbReference>
<evidence type="ECO:0000256" key="3">
    <source>
        <dbReference type="ARBA" id="ARBA00004663"/>
    </source>
</evidence>
<comment type="caution">
    <text evidence="20">The sequence shown here is derived from an EMBL/GenBank/DDBJ whole genome shotgun (WGS) entry which is preliminary data.</text>
</comment>
<evidence type="ECO:0000313" key="21">
    <source>
        <dbReference type="Proteomes" id="UP000265848"/>
    </source>
</evidence>
<comment type="subcellular location">
    <subcellularLocation>
        <location evidence="2 19">Cell membrane</location>
        <topology evidence="2 19">Multi-pass membrane protein</topology>
    </subcellularLocation>
</comment>
<evidence type="ECO:0000256" key="16">
    <source>
        <dbReference type="ARBA" id="ARBA00032853"/>
    </source>
</evidence>
<dbReference type="AlphaFoldDB" id="A0A399J5H7"/>
<comment type="function">
    <text evidence="14 19">Joins adenosylcobinamide-GDP and alpha-ribazole to generate adenosylcobalamin (Ado-cobalamin). Also synthesizes adenosylcobalamin 5'-phosphate from adenosylcobinamide-GDP and alpha-ribazole 5'-phosphate.</text>
</comment>
<keyword evidence="9 19" id="KW-0808">Transferase</keyword>
<evidence type="ECO:0000256" key="4">
    <source>
        <dbReference type="ARBA" id="ARBA00010561"/>
    </source>
</evidence>
<evidence type="ECO:0000256" key="5">
    <source>
        <dbReference type="ARBA" id="ARBA00013200"/>
    </source>
</evidence>
<feature type="transmembrane region" description="Helical" evidence="19">
    <location>
        <begin position="109"/>
        <end position="132"/>
    </location>
</feature>
<keyword evidence="10 19" id="KW-0812">Transmembrane</keyword>
<keyword evidence="7 19" id="KW-1003">Cell membrane</keyword>
<evidence type="ECO:0000256" key="13">
    <source>
        <dbReference type="ARBA" id="ARBA00023136"/>
    </source>
</evidence>
<dbReference type="NCBIfam" id="TIGR00317">
    <property type="entry name" value="cobS"/>
    <property type="match status" value="1"/>
</dbReference>
<dbReference type="EC" id="2.7.8.26" evidence="5 19"/>
<comment type="similarity">
    <text evidence="4 19">Belongs to the CobS family.</text>
</comment>
<keyword evidence="8 19" id="KW-0169">Cobalamin biosynthesis</keyword>
<accession>A0A399J5H7</accession>
<dbReference type="PANTHER" id="PTHR34148:SF1">
    <property type="entry name" value="ADENOSYLCOBINAMIDE-GDP RIBAZOLETRANSFERASE"/>
    <property type="match status" value="1"/>
</dbReference>
<evidence type="ECO:0000256" key="10">
    <source>
        <dbReference type="ARBA" id="ARBA00022692"/>
    </source>
</evidence>
<evidence type="ECO:0000256" key="11">
    <source>
        <dbReference type="ARBA" id="ARBA00022842"/>
    </source>
</evidence>
<evidence type="ECO:0000256" key="9">
    <source>
        <dbReference type="ARBA" id="ARBA00022679"/>
    </source>
</evidence>
<keyword evidence="21" id="KW-1185">Reference proteome</keyword>
<comment type="cofactor">
    <cofactor evidence="1 19">
        <name>Mg(2+)</name>
        <dbReference type="ChEBI" id="CHEBI:18420"/>
    </cofactor>
</comment>
<dbReference type="UniPathway" id="UPA00148">
    <property type="reaction ID" value="UER00238"/>
</dbReference>
<evidence type="ECO:0000256" key="7">
    <source>
        <dbReference type="ARBA" id="ARBA00022475"/>
    </source>
</evidence>
<evidence type="ECO:0000256" key="1">
    <source>
        <dbReference type="ARBA" id="ARBA00001946"/>
    </source>
</evidence>
<proteinExistence type="inferred from homology"/>
<feature type="transmembrane region" description="Helical" evidence="19">
    <location>
        <begin position="36"/>
        <end position="59"/>
    </location>
</feature>
<dbReference type="InterPro" id="IPR003805">
    <property type="entry name" value="CobS"/>
</dbReference>
<evidence type="ECO:0000256" key="15">
    <source>
        <dbReference type="ARBA" id="ARBA00032605"/>
    </source>
</evidence>
<evidence type="ECO:0000256" key="12">
    <source>
        <dbReference type="ARBA" id="ARBA00022989"/>
    </source>
</evidence>
<evidence type="ECO:0000256" key="6">
    <source>
        <dbReference type="ARBA" id="ARBA00015850"/>
    </source>
</evidence>
<name>A0A399J5H7_9RHOB</name>
<evidence type="ECO:0000256" key="19">
    <source>
        <dbReference type="HAMAP-Rule" id="MF_00719"/>
    </source>
</evidence>
<dbReference type="RefSeq" id="WP_119399727.1">
    <property type="nucleotide sequence ID" value="NZ_QWJJ01000012.1"/>
</dbReference>
<dbReference type="GO" id="GO:0008818">
    <property type="term" value="F:cobalamin 5'-phosphate synthase activity"/>
    <property type="evidence" value="ECO:0007669"/>
    <property type="project" value="UniProtKB-UniRule"/>
</dbReference>
<keyword evidence="11 19" id="KW-0460">Magnesium</keyword>
<evidence type="ECO:0000256" key="18">
    <source>
        <dbReference type="ARBA" id="ARBA00049504"/>
    </source>
</evidence>
<reference evidence="20 21" key="1">
    <citation type="submission" date="2018-08" db="EMBL/GenBank/DDBJ databases">
        <title>Pseudooceanicola sediminis CY03 in the family Rhodobacteracea.</title>
        <authorList>
            <person name="Zhang Y.-J."/>
        </authorList>
    </citation>
    <scope>NUCLEOTIDE SEQUENCE [LARGE SCALE GENOMIC DNA]</scope>
    <source>
        <strain evidence="20 21">CY03</strain>
    </source>
</reference>
<comment type="pathway">
    <text evidence="3 19">Cofactor biosynthesis; adenosylcobalamin biosynthesis; adenosylcobalamin from cob(II)yrinate a,c-diamide: step 7/7.</text>
</comment>
<organism evidence="20 21">
    <name type="scientific">Pseudooceanicola sediminis</name>
    <dbReference type="NCBI Taxonomy" id="2211117"/>
    <lineage>
        <taxon>Bacteria</taxon>
        <taxon>Pseudomonadati</taxon>
        <taxon>Pseudomonadota</taxon>
        <taxon>Alphaproteobacteria</taxon>
        <taxon>Rhodobacterales</taxon>
        <taxon>Paracoccaceae</taxon>
        <taxon>Pseudooceanicola</taxon>
    </lineage>
</organism>